<dbReference type="RefSeq" id="WP_048324977.1">
    <property type="nucleotide sequence ID" value="NZ_CAQN01000455.1"/>
</dbReference>
<reference evidence="1 2" key="1">
    <citation type="submission" date="2013-01" db="EMBL/GenBank/DDBJ databases">
        <authorList>
            <person name="Bench S."/>
        </authorList>
    </citation>
    <scope>NUCLEOTIDE SEQUENCE [LARGE SCALE GENOMIC DNA]</scope>
    <source>
        <strain evidence="1 2">WH 0402</strain>
    </source>
</reference>
<proteinExistence type="predicted"/>
<name>T2JNQ0_CROWT</name>
<sequence length="90" mass="10333">MNDSGVLISAYQGTNEVSLKAILILNDVNRQFMTSSFVQLEVLSKAIYHQQTTEIEFYETFFATCYIWSDDYSSIVFLAKELARRYGLNA</sequence>
<organism evidence="1 2">
    <name type="scientific">Crocosphaera watsonii WH 0402</name>
    <dbReference type="NCBI Taxonomy" id="1284629"/>
    <lineage>
        <taxon>Bacteria</taxon>
        <taxon>Bacillati</taxon>
        <taxon>Cyanobacteriota</taxon>
        <taxon>Cyanophyceae</taxon>
        <taxon>Oscillatoriophycideae</taxon>
        <taxon>Chroococcales</taxon>
        <taxon>Aphanothecaceae</taxon>
        <taxon>Crocosphaera</taxon>
    </lineage>
</organism>
<dbReference type="Proteomes" id="UP000018130">
    <property type="component" value="Unassembled WGS sequence"/>
</dbReference>
<reference evidence="1 2" key="2">
    <citation type="submission" date="2013-09" db="EMBL/GenBank/DDBJ databases">
        <title>Whole genome comparison of six Crocosphaera watsonii strains with differing phenotypes.</title>
        <authorList>
            <person name="Bench S.R."/>
            <person name="Heller P."/>
            <person name="Frank I."/>
            <person name="Arciniega M."/>
            <person name="Shilova I.N."/>
            <person name="Zehr J.P."/>
        </authorList>
    </citation>
    <scope>NUCLEOTIDE SEQUENCE [LARGE SCALE GENOMIC DNA]</scope>
    <source>
        <strain evidence="1 2">WH 0402</strain>
    </source>
</reference>
<dbReference type="EMBL" id="CAQN01000455">
    <property type="protein sequence ID" value="CCQ66669.1"/>
    <property type="molecule type" value="Genomic_DNA"/>
</dbReference>
<accession>T2JNQ0</accession>
<gene>
    <name evidence="1" type="ORF">CWATWH0402_3776</name>
</gene>
<evidence type="ECO:0000313" key="2">
    <source>
        <dbReference type="Proteomes" id="UP000018130"/>
    </source>
</evidence>
<protein>
    <submittedName>
        <fullName evidence="1">Uncharacterized protein</fullName>
    </submittedName>
</protein>
<comment type="caution">
    <text evidence="1">The sequence shown here is derived from an EMBL/GenBank/DDBJ whole genome shotgun (WGS) entry which is preliminary data.</text>
</comment>
<dbReference type="AlphaFoldDB" id="T2JNQ0"/>
<feature type="non-terminal residue" evidence="1">
    <location>
        <position position="90"/>
    </location>
</feature>
<evidence type="ECO:0000313" key="1">
    <source>
        <dbReference type="EMBL" id="CCQ66669.1"/>
    </source>
</evidence>